<dbReference type="Pfam" id="PF00005">
    <property type="entry name" value="ABC_tran"/>
    <property type="match status" value="1"/>
</dbReference>
<protein>
    <submittedName>
        <fullName evidence="9">ABC transporter ATP-binding protein</fullName>
    </submittedName>
</protein>
<evidence type="ECO:0000256" key="6">
    <source>
        <dbReference type="ARBA" id="ARBA00022840"/>
    </source>
</evidence>
<dbReference type="InterPro" id="IPR017871">
    <property type="entry name" value="ABC_transporter-like_CS"/>
</dbReference>
<evidence type="ECO:0000256" key="5">
    <source>
        <dbReference type="ARBA" id="ARBA00022741"/>
    </source>
</evidence>
<keyword evidence="5" id="KW-0547">Nucleotide-binding</keyword>
<organism evidence="9 10">
    <name type="scientific">Verticiella sediminum</name>
    <dbReference type="NCBI Taxonomy" id="1247510"/>
    <lineage>
        <taxon>Bacteria</taxon>
        <taxon>Pseudomonadati</taxon>
        <taxon>Pseudomonadota</taxon>
        <taxon>Betaproteobacteria</taxon>
        <taxon>Burkholderiales</taxon>
        <taxon>Alcaligenaceae</taxon>
        <taxon>Verticiella</taxon>
    </lineage>
</organism>
<comment type="similarity">
    <text evidence="2">Belongs to the ABC transporter superfamily.</text>
</comment>
<dbReference type="NCBIfam" id="TIGR01727">
    <property type="entry name" value="oligo_HPY"/>
    <property type="match status" value="1"/>
</dbReference>
<dbReference type="InterPro" id="IPR050388">
    <property type="entry name" value="ABC_Ni/Peptide_Import"/>
</dbReference>
<dbReference type="InterPro" id="IPR027417">
    <property type="entry name" value="P-loop_NTPase"/>
</dbReference>
<evidence type="ECO:0000256" key="7">
    <source>
        <dbReference type="ARBA" id="ARBA00023136"/>
    </source>
</evidence>
<dbReference type="GO" id="GO:0016887">
    <property type="term" value="F:ATP hydrolysis activity"/>
    <property type="evidence" value="ECO:0007669"/>
    <property type="project" value="InterPro"/>
</dbReference>
<evidence type="ECO:0000256" key="4">
    <source>
        <dbReference type="ARBA" id="ARBA00022475"/>
    </source>
</evidence>
<dbReference type="InterPro" id="IPR003593">
    <property type="entry name" value="AAA+_ATPase"/>
</dbReference>
<proteinExistence type="inferred from homology"/>
<dbReference type="PANTHER" id="PTHR43297">
    <property type="entry name" value="OLIGOPEPTIDE TRANSPORT ATP-BINDING PROTEIN APPD"/>
    <property type="match status" value="1"/>
</dbReference>
<dbReference type="SUPFAM" id="SSF52540">
    <property type="entry name" value="P-loop containing nucleoside triphosphate hydrolases"/>
    <property type="match status" value="1"/>
</dbReference>
<dbReference type="Gene3D" id="3.40.50.300">
    <property type="entry name" value="P-loop containing nucleotide triphosphate hydrolases"/>
    <property type="match status" value="1"/>
</dbReference>
<dbReference type="InterPro" id="IPR003439">
    <property type="entry name" value="ABC_transporter-like_ATP-bd"/>
</dbReference>
<dbReference type="FunFam" id="3.40.50.300:FF:000016">
    <property type="entry name" value="Oligopeptide ABC transporter ATP-binding component"/>
    <property type="match status" value="1"/>
</dbReference>
<keyword evidence="6 9" id="KW-0067">ATP-binding</keyword>
<keyword evidence="7" id="KW-0472">Membrane</keyword>
<gene>
    <name evidence="9" type="ORF">FOZ76_25785</name>
</gene>
<keyword evidence="10" id="KW-1185">Reference proteome</keyword>
<dbReference type="PROSITE" id="PS50893">
    <property type="entry name" value="ABC_TRANSPORTER_2"/>
    <property type="match status" value="1"/>
</dbReference>
<dbReference type="InterPro" id="IPR013563">
    <property type="entry name" value="Oligopep_ABC_C"/>
</dbReference>
<dbReference type="Proteomes" id="UP000318405">
    <property type="component" value="Unassembled WGS sequence"/>
</dbReference>
<dbReference type="OrthoDB" id="581709at2"/>
<sequence length="318" mass="34035">MALLEVDDLRVAIGALTVLQHVSFEIGAGETLALVGESGSGKSLTALTLMRLLPPAGRIVSGTIRLEGRDLAAMTETQMSGVRGSRMAMVFQEPMSSMNPLLTIGAHVMEPLRLHGGLSRRQARAQAIALLDRVGIPSAATRVDDYPHRLSGGMRQRVMIASALACKPALLIADEPTTALDVTIQAQIMELLADLQSEFGMGMLFITHDLGVVAEYAHRVAVMYAGRMVESASTLQLFSHAAHPYTAALLECVPDGEDREYLAAIQGVVPALDALPPGCRFEPRCRRAIADCRRADPPFAAAEPGHLVACIHQEEARA</sequence>
<accession>A0A556A8F0</accession>
<dbReference type="GO" id="GO:0055085">
    <property type="term" value="P:transmembrane transport"/>
    <property type="evidence" value="ECO:0007669"/>
    <property type="project" value="UniProtKB-ARBA"/>
</dbReference>
<evidence type="ECO:0000256" key="2">
    <source>
        <dbReference type="ARBA" id="ARBA00005417"/>
    </source>
</evidence>
<dbReference type="EMBL" id="VLTJ01000042">
    <property type="protein sequence ID" value="TSH89167.1"/>
    <property type="molecule type" value="Genomic_DNA"/>
</dbReference>
<dbReference type="PANTHER" id="PTHR43297:SF2">
    <property type="entry name" value="DIPEPTIDE TRANSPORT ATP-BINDING PROTEIN DPPD"/>
    <property type="match status" value="1"/>
</dbReference>
<dbReference type="GO" id="GO:0005886">
    <property type="term" value="C:plasma membrane"/>
    <property type="evidence" value="ECO:0007669"/>
    <property type="project" value="UniProtKB-SubCell"/>
</dbReference>
<dbReference type="GO" id="GO:0015833">
    <property type="term" value="P:peptide transport"/>
    <property type="evidence" value="ECO:0007669"/>
    <property type="project" value="InterPro"/>
</dbReference>
<reference evidence="9 10" key="1">
    <citation type="submission" date="2019-07" db="EMBL/GenBank/DDBJ databases">
        <title>Qingshengfaniella alkalisoli gen. nov., sp. nov., isolated from saline soil.</title>
        <authorList>
            <person name="Xu L."/>
            <person name="Huang X.-X."/>
            <person name="Sun J.-Q."/>
        </authorList>
    </citation>
    <scope>NUCLEOTIDE SEQUENCE [LARGE SCALE GENOMIC DNA]</scope>
    <source>
        <strain evidence="9 10">DSM 27279</strain>
    </source>
</reference>
<dbReference type="PROSITE" id="PS00211">
    <property type="entry name" value="ABC_TRANSPORTER_1"/>
    <property type="match status" value="1"/>
</dbReference>
<evidence type="ECO:0000256" key="3">
    <source>
        <dbReference type="ARBA" id="ARBA00022448"/>
    </source>
</evidence>
<comment type="caution">
    <text evidence="9">The sequence shown here is derived from an EMBL/GenBank/DDBJ whole genome shotgun (WGS) entry which is preliminary data.</text>
</comment>
<keyword evidence="4" id="KW-1003">Cell membrane</keyword>
<dbReference type="SMART" id="SM00382">
    <property type="entry name" value="AAA"/>
    <property type="match status" value="1"/>
</dbReference>
<evidence type="ECO:0000256" key="1">
    <source>
        <dbReference type="ARBA" id="ARBA00004417"/>
    </source>
</evidence>
<evidence type="ECO:0000313" key="9">
    <source>
        <dbReference type="EMBL" id="TSH89167.1"/>
    </source>
</evidence>
<feature type="domain" description="ABC transporter" evidence="8">
    <location>
        <begin position="4"/>
        <end position="250"/>
    </location>
</feature>
<dbReference type="CDD" id="cd03257">
    <property type="entry name" value="ABC_NikE_OppD_transporters"/>
    <property type="match status" value="1"/>
</dbReference>
<dbReference type="GO" id="GO:0005524">
    <property type="term" value="F:ATP binding"/>
    <property type="evidence" value="ECO:0007669"/>
    <property type="project" value="UniProtKB-KW"/>
</dbReference>
<evidence type="ECO:0000259" key="8">
    <source>
        <dbReference type="PROSITE" id="PS50893"/>
    </source>
</evidence>
<evidence type="ECO:0000313" key="10">
    <source>
        <dbReference type="Proteomes" id="UP000318405"/>
    </source>
</evidence>
<comment type="subcellular location">
    <subcellularLocation>
        <location evidence="1">Cell inner membrane</location>
        <topology evidence="1">Peripheral membrane protein</topology>
    </subcellularLocation>
</comment>
<name>A0A556A8F0_9BURK</name>
<dbReference type="AlphaFoldDB" id="A0A556A8F0"/>
<keyword evidence="3" id="KW-0813">Transport</keyword>
<dbReference type="Pfam" id="PF08352">
    <property type="entry name" value="oligo_HPY"/>
    <property type="match status" value="1"/>
</dbReference>